<reference evidence="2 3" key="1">
    <citation type="submission" date="2014-01" db="EMBL/GenBank/DDBJ databases">
        <authorList>
            <person name="Zelazny A."/>
            <person name="Olivier K."/>
            <person name="Sampaio E.P."/>
            <person name="Holland S.M."/>
            <person name="Tallon L.J."/>
            <person name="Sadzewicz L.K."/>
            <person name="Sengamalay N."/>
            <person name="Fraser C.M."/>
            <person name="Hine E."/>
            <person name="Shefchek K.A."/>
            <person name="Das S.P."/>
            <person name="Shallom S.J."/>
            <person name="Agrawal S."/>
            <person name="Tettelin H."/>
        </authorList>
    </citation>
    <scope>NUCLEOTIDE SEQUENCE [LARGE SCALE GENOMIC DNA]</scope>
    <source>
        <strain evidence="2 3">MAB_030201_1075</strain>
    </source>
</reference>
<feature type="compositionally biased region" description="Basic and acidic residues" evidence="1">
    <location>
        <begin position="39"/>
        <end position="51"/>
    </location>
</feature>
<gene>
    <name evidence="2" type="ORF">L829_0265</name>
</gene>
<feature type="compositionally biased region" description="Low complexity" evidence="1">
    <location>
        <begin position="123"/>
        <end position="132"/>
    </location>
</feature>
<proteinExistence type="predicted"/>
<dbReference type="Proteomes" id="UP000019854">
    <property type="component" value="Unassembled WGS sequence"/>
</dbReference>
<protein>
    <submittedName>
        <fullName evidence="2">Conserved large membrane domain protein</fullName>
    </submittedName>
</protein>
<dbReference type="EMBL" id="JAOX01000001">
    <property type="protein sequence ID" value="ETZ86727.1"/>
    <property type="molecule type" value="Genomic_DNA"/>
</dbReference>
<sequence length="183" mass="19184">MAVPGKNVAPTDAPTTRVPGGNPAGPDAPTTRSSVAGTHRPDRRNADREIESWLGELRGPKQPGAAAGTEAGDATTAIPVSKPQSTPRPAQPNRASGTPGEDATTAMPIAKPEVQRPGPPRAQRPQPEQQQPAKPSTDATEALPAPGQNRTPQQQQEVDEATRRSRGGSVSAQDLLRREGRRI</sequence>
<evidence type="ECO:0000313" key="2">
    <source>
        <dbReference type="EMBL" id="ETZ86727.1"/>
    </source>
</evidence>
<evidence type="ECO:0000256" key="1">
    <source>
        <dbReference type="SAM" id="MobiDB-lite"/>
    </source>
</evidence>
<feature type="compositionally biased region" description="Polar residues" evidence="1">
    <location>
        <begin position="82"/>
        <end position="96"/>
    </location>
</feature>
<accession>A0A829PJX2</accession>
<comment type="caution">
    <text evidence="2">The sequence shown here is derived from an EMBL/GenBank/DDBJ whole genome shotgun (WGS) entry which is preliminary data.</text>
</comment>
<feature type="region of interest" description="Disordered" evidence="1">
    <location>
        <begin position="1"/>
        <end position="183"/>
    </location>
</feature>
<feature type="compositionally biased region" description="Low complexity" evidence="1">
    <location>
        <begin position="64"/>
        <end position="77"/>
    </location>
</feature>
<name>A0A829PJX2_9MYCO</name>
<evidence type="ECO:0000313" key="3">
    <source>
        <dbReference type="Proteomes" id="UP000019854"/>
    </source>
</evidence>
<dbReference type="AlphaFoldDB" id="A0A829PJX2"/>
<organism evidence="2 3">
    <name type="scientific">Mycobacteroides abscessus MAB_030201_1075</name>
    <dbReference type="NCBI Taxonomy" id="1335410"/>
    <lineage>
        <taxon>Bacteria</taxon>
        <taxon>Bacillati</taxon>
        <taxon>Actinomycetota</taxon>
        <taxon>Actinomycetes</taxon>
        <taxon>Mycobacteriales</taxon>
        <taxon>Mycobacteriaceae</taxon>
        <taxon>Mycobacteroides</taxon>
        <taxon>Mycobacteroides abscessus</taxon>
    </lineage>
</organism>